<evidence type="ECO:0000256" key="1">
    <source>
        <dbReference type="SAM" id="MobiDB-lite"/>
    </source>
</evidence>
<protein>
    <recommendedName>
        <fullName evidence="4">DUF4124 domain-containing protein</fullName>
    </recommendedName>
</protein>
<feature type="compositionally biased region" description="Pro residues" evidence="1">
    <location>
        <begin position="32"/>
        <end position="41"/>
    </location>
</feature>
<proteinExistence type="predicted"/>
<sequence length="193" mass="20433">MDTFTARVLSLILALSVMAGAALLVVRGEPPRATPPAPGPHDPAAAAPEPSRSPPRRQVATEEAPPPAGLLYKCRGSGGTAYRDQGCQPGEQVLAVTRPSPTGDPAAAQAELARLKARVAEMADERRAREAAAARAAPRRTTVAADNTARCEALLQEIAWIDGQLRQPHSASQGDWWTAQRKEKTDARFSLGC</sequence>
<gene>
    <name evidence="2" type="ORF">OTERR_08520</name>
</gene>
<dbReference type="EMBL" id="CP022579">
    <property type="protein sequence ID" value="QEL64328.1"/>
    <property type="molecule type" value="Genomic_DNA"/>
</dbReference>
<evidence type="ECO:0000313" key="2">
    <source>
        <dbReference type="EMBL" id="QEL64328.1"/>
    </source>
</evidence>
<dbReference type="AlphaFoldDB" id="A0A5C1E7Y0"/>
<dbReference type="KEGG" id="otr:OTERR_08520"/>
<evidence type="ECO:0008006" key="4">
    <source>
        <dbReference type="Google" id="ProtNLM"/>
    </source>
</evidence>
<accession>A0A5C1E7Y0</accession>
<name>A0A5C1E7Y0_9RHOO</name>
<dbReference type="RefSeq" id="WP_149424969.1">
    <property type="nucleotide sequence ID" value="NZ_CP022579.1"/>
</dbReference>
<reference evidence="2 3" key="1">
    <citation type="submission" date="2017-07" db="EMBL/GenBank/DDBJ databases">
        <title>Complete genome sequence of Oryzomicrobium terrae TPP412.</title>
        <authorList>
            <person name="Chiu L.-W."/>
            <person name="Lo K.-J."/>
            <person name="Tsai Y.-M."/>
            <person name="Lin S.-S."/>
            <person name="Kuo C.-H."/>
            <person name="Liu C.-T."/>
        </authorList>
    </citation>
    <scope>NUCLEOTIDE SEQUENCE [LARGE SCALE GENOMIC DNA]</scope>
    <source>
        <strain evidence="2 3">TPP412</strain>
    </source>
</reference>
<organism evidence="2 3">
    <name type="scientific">Oryzomicrobium terrae</name>
    <dbReference type="NCBI Taxonomy" id="1735038"/>
    <lineage>
        <taxon>Bacteria</taxon>
        <taxon>Pseudomonadati</taxon>
        <taxon>Pseudomonadota</taxon>
        <taxon>Betaproteobacteria</taxon>
        <taxon>Rhodocyclales</taxon>
        <taxon>Rhodocyclaceae</taxon>
        <taxon>Oryzomicrobium</taxon>
    </lineage>
</organism>
<keyword evidence="3" id="KW-1185">Reference proteome</keyword>
<evidence type="ECO:0000313" key="3">
    <source>
        <dbReference type="Proteomes" id="UP000323671"/>
    </source>
</evidence>
<dbReference type="Proteomes" id="UP000323671">
    <property type="component" value="Chromosome"/>
</dbReference>
<feature type="region of interest" description="Disordered" evidence="1">
    <location>
        <begin position="29"/>
        <end position="70"/>
    </location>
</feature>